<evidence type="ECO:0000313" key="2">
    <source>
        <dbReference type="EMBL" id="BAJ97344.1"/>
    </source>
</evidence>
<protein>
    <submittedName>
        <fullName evidence="2">Predicted protein</fullName>
    </submittedName>
</protein>
<sequence>MKHLLIPLFLAAIFSSAFCQFAGYNQVAVLANDDPQSCLLTLKYQVFANKVTFTETVYNPFQDCTYQNLTFVSMFWGYWASGSVDLVQNPSNASQWVGDLTLQKLKDNNGTACFNAQPHGSSSVDVYVCRFAYGWNKLIEFFLAVDANTGVFQNWSGGFFPLYKATVLANQNNTVVWKTGNTTVTDVVGQLYRDCNPDTWSTRIPSGNNEVFVTGTVLSSNRISLQSIFTNITVFSVIVRKPGNPQNYHTTFVLNMAFNGAPANGVCSDLGKIYSQIVPGNMNYCSNGCEVTFYMQGFANGFPGLQTYALRTGGFTYAP</sequence>
<dbReference type="EMBL" id="AK366141">
    <property type="protein sequence ID" value="BAJ97344.1"/>
    <property type="molecule type" value="mRNA"/>
</dbReference>
<organism evidence="2">
    <name type="scientific">Hordeum vulgare subsp. vulgare</name>
    <name type="common">Domesticated barley</name>
    <dbReference type="NCBI Taxonomy" id="112509"/>
    <lineage>
        <taxon>Eukaryota</taxon>
        <taxon>Viridiplantae</taxon>
        <taxon>Streptophyta</taxon>
        <taxon>Embryophyta</taxon>
        <taxon>Tracheophyta</taxon>
        <taxon>Spermatophyta</taxon>
        <taxon>Magnoliopsida</taxon>
        <taxon>Liliopsida</taxon>
        <taxon>Poales</taxon>
        <taxon>Poaceae</taxon>
        <taxon>BOP clade</taxon>
        <taxon>Pooideae</taxon>
        <taxon>Triticodae</taxon>
        <taxon>Triticeae</taxon>
        <taxon>Hordeinae</taxon>
        <taxon>Hordeum</taxon>
    </lineage>
</organism>
<name>F2DQH3_HORVV</name>
<proteinExistence type="evidence at transcript level"/>
<evidence type="ECO:0000256" key="1">
    <source>
        <dbReference type="SAM" id="SignalP"/>
    </source>
</evidence>
<feature type="signal peptide" evidence="1">
    <location>
        <begin position="1"/>
        <end position="19"/>
    </location>
</feature>
<reference evidence="2" key="1">
    <citation type="journal article" date="2011" name="Plant Physiol.">
        <title>Comprehensive sequence analysis of 24,783 barley full-length cDNAs derived from 12 clone libraries.</title>
        <authorList>
            <person name="Matsumoto T."/>
            <person name="Tanaka T."/>
            <person name="Sakai H."/>
            <person name="Amano N."/>
            <person name="Kanamori H."/>
            <person name="Kurita K."/>
            <person name="Kikuta A."/>
            <person name="Kamiya K."/>
            <person name="Yamamoto M."/>
            <person name="Ikawa H."/>
            <person name="Fujii N."/>
            <person name="Hori K."/>
            <person name="Itoh T."/>
            <person name="Sato K."/>
        </authorList>
    </citation>
    <scope>NUCLEOTIDE SEQUENCE</scope>
    <source>
        <tissue evidence="2">Shoot and root</tissue>
    </source>
</reference>
<feature type="chain" id="PRO_5003281407" evidence="1">
    <location>
        <begin position="20"/>
        <end position="319"/>
    </location>
</feature>
<dbReference type="AlphaFoldDB" id="F2DQH3"/>
<keyword evidence="1" id="KW-0732">Signal</keyword>
<accession>F2DQH3</accession>